<reference evidence="3" key="1">
    <citation type="submission" date="2021-01" db="EMBL/GenBank/DDBJ databases">
        <title>KCTC 19127 draft genome.</title>
        <authorList>
            <person name="An D."/>
        </authorList>
    </citation>
    <scope>NUCLEOTIDE SEQUENCE</scope>
    <source>
        <strain evidence="3">KCTC 19127</strain>
    </source>
</reference>
<evidence type="ECO:0000256" key="1">
    <source>
        <dbReference type="SAM" id="MobiDB-lite"/>
    </source>
</evidence>
<dbReference type="Gene3D" id="3.90.660.20">
    <property type="entry name" value="Protoporphyrinogen oxidase, mitochondrial, domain 2"/>
    <property type="match status" value="1"/>
</dbReference>
<gene>
    <name evidence="3" type="ORF">JL107_11720</name>
</gene>
<dbReference type="Gene3D" id="3.50.50.60">
    <property type="entry name" value="FAD/NAD(P)-binding domain"/>
    <property type="match status" value="1"/>
</dbReference>
<sequence>MTGPAVATGRWDVVVVGGGVAGLLVAWEAAAAGRRTLLLEAGSRLGGAVTAHRVGGLAVDAGADSYALTRPAVTLLIADLALDDAVVAPNPVGAWVRHRAGAAPLPANGLLGIPSRPWTADVRRVIGLAGAARASLDRVLPAGTAMGPRATLGSAVRGRLGSRVLERLVRPVAGGVYSADPSTLEMDTVTPGLRAAVAGTGSLSAGAGRIRGAAGRSGSAVAGLHGGMNTLTDALTRAATAAGAELRTGAAVRAVRRDAAGWVVDLGSTTIAAAAVVLAVPGGTADGLLAGLVPDEARAGVAAASTPVRLATLVVRAPELHRAPRGTGVLVAPGVTGVRAKALTHATAKWSWLAERAGSGVHVLRLSYGRDEGQCSAGSGGPDLPDPADLPALALADAADLLGVPLRPGQVLDTAVVTWESVLPAPRVGQRAAVARLRAALAALGPEHPLAVTGTFVAGTGLAATVADARETARRLLDPTPAVDAPGPAADQVDTRPAG</sequence>
<dbReference type="InterPro" id="IPR050464">
    <property type="entry name" value="Zeta_carotene_desat/Oxidored"/>
</dbReference>
<comment type="caution">
    <text evidence="3">The sequence shown here is derived from an EMBL/GenBank/DDBJ whole genome shotgun (WGS) entry which is preliminary data.</text>
</comment>
<dbReference type="GO" id="GO:0016491">
    <property type="term" value="F:oxidoreductase activity"/>
    <property type="evidence" value="ECO:0007669"/>
    <property type="project" value="InterPro"/>
</dbReference>
<dbReference type="PANTHER" id="PTHR42923">
    <property type="entry name" value="PROTOPORPHYRINOGEN OXIDASE"/>
    <property type="match status" value="1"/>
</dbReference>
<protein>
    <submittedName>
        <fullName evidence="3">FAD-dependent oxidoreductase</fullName>
    </submittedName>
</protein>
<feature type="region of interest" description="Disordered" evidence="1">
    <location>
        <begin position="478"/>
        <end position="499"/>
    </location>
</feature>
<evidence type="ECO:0000313" key="4">
    <source>
        <dbReference type="Proteomes" id="UP000663801"/>
    </source>
</evidence>
<accession>A0A938YPI4</accession>
<feature type="domain" description="Amine oxidase" evidence="2">
    <location>
        <begin position="20"/>
        <end position="475"/>
    </location>
</feature>
<dbReference type="InterPro" id="IPR036188">
    <property type="entry name" value="FAD/NAD-bd_sf"/>
</dbReference>
<dbReference type="Gene3D" id="1.10.3110.10">
    <property type="entry name" value="protoporphyrinogen ix oxidase, domain 3"/>
    <property type="match status" value="1"/>
</dbReference>
<name>A0A938YPI4_9ACTN</name>
<dbReference type="InterPro" id="IPR002937">
    <property type="entry name" value="Amino_oxidase"/>
</dbReference>
<dbReference type="Proteomes" id="UP000663801">
    <property type="component" value="Unassembled WGS sequence"/>
</dbReference>
<dbReference type="RefSeq" id="WP_205257210.1">
    <property type="nucleotide sequence ID" value="NZ_BAAAPV010000001.1"/>
</dbReference>
<dbReference type="EMBL" id="JAERWL010000009">
    <property type="protein sequence ID" value="MBM9477117.1"/>
    <property type="molecule type" value="Genomic_DNA"/>
</dbReference>
<evidence type="ECO:0000313" key="3">
    <source>
        <dbReference type="EMBL" id="MBM9477117.1"/>
    </source>
</evidence>
<dbReference type="PRINTS" id="PR00411">
    <property type="entry name" value="PNDRDTASEI"/>
</dbReference>
<keyword evidence="4" id="KW-1185">Reference proteome</keyword>
<dbReference type="PANTHER" id="PTHR42923:SF3">
    <property type="entry name" value="PROTOPORPHYRINOGEN OXIDASE"/>
    <property type="match status" value="1"/>
</dbReference>
<dbReference type="SUPFAM" id="SSF51905">
    <property type="entry name" value="FAD/NAD(P)-binding domain"/>
    <property type="match status" value="1"/>
</dbReference>
<dbReference type="AlphaFoldDB" id="A0A938YPI4"/>
<evidence type="ECO:0000259" key="2">
    <source>
        <dbReference type="Pfam" id="PF01593"/>
    </source>
</evidence>
<dbReference type="Pfam" id="PF01593">
    <property type="entry name" value="Amino_oxidase"/>
    <property type="match status" value="1"/>
</dbReference>
<organism evidence="3 4">
    <name type="scientific">Nakamurella flavida</name>
    <dbReference type="NCBI Taxonomy" id="363630"/>
    <lineage>
        <taxon>Bacteria</taxon>
        <taxon>Bacillati</taxon>
        <taxon>Actinomycetota</taxon>
        <taxon>Actinomycetes</taxon>
        <taxon>Nakamurellales</taxon>
        <taxon>Nakamurellaceae</taxon>
        <taxon>Nakamurella</taxon>
    </lineage>
</organism>
<dbReference type="SUPFAM" id="SSF54373">
    <property type="entry name" value="FAD-linked reductases, C-terminal domain"/>
    <property type="match status" value="1"/>
</dbReference>
<proteinExistence type="predicted"/>